<feature type="compositionally biased region" description="Acidic residues" evidence="1">
    <location>
        <begin position="56"/>
        <end position="74"/>
    </location>
</feature>
<feature type="compositionally biased region" description="Acidic residues" evidence="1">
    <location>
        <begin position="1004"/>
        <end position="1013"/>
    </location>
</feature>
<evidence type="ECO:0000313" key="3">
    <source>
        <dbReference type="Proteomes" id="UP000736335"/>
    </source>
</evidence>
<protein>
    <submittedName>
        <fullName evidence="2">Uncharacterized protein</fullName>
    </submittedName>
</protein>
<reference evidence="2" key="1">
    <citation type="journal article" date="2020" name="Nat. Commun.">
        <title>Large-scale genome sequencing of mycorrhizal fungi provides insights into the early evolution of symbiotic traits.</title>
        <authorList>
            <person name="Miyauchi S."/>
            <person name="Kiss E."/>
            <person name="Kuo A."/>
            <person name="Drula E."/>
            <person name="Kohler A."/>
            <person name="Sanchez-Garcia M."/>
            <person name="Morin E."/>
            <person name="Andreopoulos B."/>
            <person name="Barry K.W."/>
            <person name="Bonito G."/>
            <person name="Buee M."/>
            <person name="Carver A."/>
            <person name="Chen C."/>
            <person name="Cichocki N."/>
            <person name="Clum A."/>
            <person name="Culley D."/>
            <person name="Crous P.W."/>
            <person name="Fauchery L."/>
            <person name="Girlanda M."/>
            <person name="Hayes R.D."/>
            <person name="Keri Z."/>
            <person name="LaButti K."/>
            <person name="Lipzen A."/>
            <person name="Lombard V."/>
            <person name="Magnuson J."/>
            <person name="Maillard F."/>
            <person name="Murat C."/>
            <person name="Nolan M."/>
            <person name="Ohm R.A."/>
            <person name="Pangilinan J."/>
            <person name="Pereira M.F."/>
            <person name="Perotto S."/>
            <person name="Peter M."/>
            <person name="Pfister S."/>
            <person name="Riley R."/>
            <person name="Sitrit Y."/>
            <person name="Stielow J.B."/>
            <person name="Szollosi G."/>
            <person name="Zifcakova L."/>
            <person name="Stursova M."/>
            <person name="Spatafora J.W."/>
            <person name="Tedersoo L."/>
            <person name="Vaario L.M."/>
            <person name="Yamada A."/>
            <person name="Yan M."/>
            <person name="Wang P."/>
            <person name="Xu J."/>
            <person name="Bruns T."/>
            <person name="Baldrian P."/>
            <person name="Vilgalys R."/>
            <person name="Dunand C."/>
            <person name="Henrissat B."/>
            <person name="Grigoriev I.V."/>
            <person name="Hibbett D."/>
            <person name="Nagy L.G."/>
            <person name="Martin F.M."/>
        </authorList>
    </citation>
    <scope>NUCLEOTIDE SEQUENCE</scope>
    <source>
        <strain evidence="2">UH-Tt-Lm1</strain>
    </source>
</reference>
<reference evidence="2" key="2">
    <citation type="submission" date="2020-11" db="EMBL/GenBank/DDBJ databases">
        <authorList>
            <consortium name="DOE Joint Genome Institute"/>
            <person name="Kuo A."/>
            <person name="Miyauchi S."/>
            <person name="Kiss E."/>
            <person name="Drula E."/>
            <person name="Kohler A."/>
            <person name="Sanchez-Garcia M."/>
            <person name="Andreopoulos B."/>
            <person name="Barry K.W."/>
            <person name="Bonito G."/>
            <person name="Buee M."/>
            <person name="Carver A."/>
            <person name="Chen C."/>
            <person name="Cichocki N."/>
            <person name="Clum A."/>
            <person name="Culley D."/>
            <person name="Crous P.W."/>
            <person name="Fauchery L."/>
            <person name="Girlanda M."/>
            <person name="Hayes R."/>
            <person name="Keri Z."/>
            <person name="Labutti K."/>
            <person name="Lipzen A."/>
            <person name="Lombard V."/>
            <person name="Magnuson J."/>
            <person name="Maillard F."/>
            <person name="Morin E."/>
            <person name="Murat C."/>
            <person name="Nolan M."/>
            <person name="Ohm R."/>
            <person name="Pangilinan J."/>
            <person name="Pereira M."/>
            <person name="Perotto S."/>
            <person name="Peter M."/>
            <person name="Riley R."/>
            <person name="Sitrit Y."/>
            <person name="Stielow B."/>
            <person name="Szollosi G."/>
            <person name="Zifcakova L."/>
            <person name="Stursova M."/>
            <person name="Spatafora J.W."/>
            <person name="Tedersoo L."/>
            <person name="Vaario L.-M."/>
            <person name="Yamada A."/>
            <person name="Yan M."/>
            <person name="Wang P."/>
            <person name="Xu J."/>
            <person name="Bruns T."/>
            <person name="Baldrian P."/>
            <person name="Vilgalys R."/>
            <person name="Henrissat B."/>
            <person name="Grigoriev I.V."/>
            <person name="Hibbett D."/>
            <person name="Nagy L.G."/>
            <person name="Martin F.M."/>
        </authorList>
    </citation>
    <scope>NUCLEOTIDE SEQUENCE</scope>
    <source>
        <strain evidence="2">UH-Tt-Lm1</strain>
    </source>
</reference>
<proteinExistence type="predicted"/>
<feature type="region of interest" description="Disordered" evidence="1">
    <location>
        <begin position="965"/>
        <end position="1013"/>
    </location>
</feature>
<feature type="compositionally biased region" description="Basic residues" evidence="1">
    <location>
        <begin position="965"/>
        <end position="979"/>
    </location>
</feature>
<dbReference type="PANTHER" id="PTHR31912:SF34">
    <property type="entry name" value="NOTOCHORD-RELATED PROTEIN"/>
    <property type="match status" value="1"/>
</dbReference>
<dbReference type="EMBL" id="WIUZ02000006">
    <property type="protein sequence ID" value="KAF9786365.1"/>
    <property type="molecule type" value="Genomic_DNA"/>
</dbReference>
<dbReference type="Proteomes" id="UP000736335">
    <property type="component" value="Unassembled WGS sequence"/>
</dbReference>
<evidence type="ECO:0000313" key="2">
    <source>
        <dbReference type="EMBL" id="KAF9786365.1"/>
    </source>
</evidence>
<evidence type="ECO:0000256" key="1">
    <source>
        <dbReference type="SAM" id="MobiDB-lite"/>
    </source>
</evidence>
<dbReference type="OrthoDB" id="2506088at2759"/>
<feature type="region of interest" description="Disordered" evidence="1">
    <location>
        <begin position="41"/>
        <end position="82"/>
    </location>
</feature>
<gene>
    <name evidence="2" type="ORF">BJ322DRAFT_1099898</name>
</gene>
<dbReference type="PANTHER" id="PTHR31912">
    <property type="entry name" value="IP13529P"/>
    <property type="match status" value="1"/>
</dbReference>
<accession>A0A9P6HFV2</accession>
<keyword evidence="3" id="KW-1185">Reference proteome</keyword>
<dbReference type="AlphaFoldDB" id="A0A9P6HFV2"/>
<comment type="caution">
    <text evidence="2">The sequence shown here is derived from an EMBL/GenBank/DDBJ whole genome shotgun (WGS) entry which is preliminary data.</text>
</comment>
<name>A0A9P6HFV2_9AGAM</name>
<organism evidence="2 3">
    <name type="scientific">Thelephora terrestris</name>
    <dbReference type="NCBI Taxonomy" id="56493"/>
    <lineage>
        <taxon>Eukaryota</taxon>
        <taxon>Fungi</taxon>
        <taxon>Dikarya</taxon>
        <taxon>Basidiomycota</taxon>
        <taxon>Agaricomycotina</taxon>
        <taxon>Agaricomycetes</taxon>
        <taxon>Thelephorales</taxon>
        <taxon>Thelephoraceae</taxon>
        <taxon>Thelephora</taxon>
    </lineage>
</organism>
<sequence>MPEISSTPPAGPDDETSCVFKNFRRLGLAYLDENGEKLEFLAGNDANGDEGGQSQSEEDEALESDFSDMSESDGADAQPKRVVRDGGLGKYWPYPSKTVNTPSLYALRETQKKLADKMDIQPHEHISALGTKFHAIAPEDLLALDWANPHVRKSMCLYPEIISSISEPWQTGKWCNEVPLDELSPMWADWEKFPERHFYVDEVARTKAGQYVLPKRWIIFNKEVCAEGHPVHFSERVGLLRFHLIGGSISSQSEQDHFERNPVRAIANGKPVFSLRVMPWADDVSGNRSKQYNPHVNIYMKNLNIPSEKLKQQFFVRFCSTSPDASSNEQFRAFLENCGHEKYIPAYDCLLQREILFRIFPHNLPADNPQHAESASGIGGNGNLNCIRDKSGGTKEQKESDEGYHALFAPGKTRRTVPETVQIIKEQINLACEGIACRVSDLQTETGLVRQRLHEPKTQDPRLGGKLKSDERKQIKEMIHSEISAEVSQWVIEQPPEKYKQLSQNSRERYVDSFPTHNACTTWTLKSSLIGLDPHQDSSIDLLHTILLGLDKYVWHKTSSAWNEKKGKLFSLRMNLASSLDGLSGSREDAEYLIRYKNNLVGRQFKFIQQLAVFHLRRDMCNDLIFDLWKATGELGALLWYPIINDMGQYLADLNVLIANVLDIWATVDTNRIIDKMKLHIITHLPEDIQRFGPAGLYIVEGFEGWNRIWRLCSIFSNHHSPSRDIAINTGGKGSNTQWCKLCKAERIKHLLSGGFWHDRDSKGYVQAGEAVRRMFESDKKLRRRLGWNQTAGLAPGKFISRLDCACNSDLAFVTQENGEEPIYRHTMVGRILKIAVTKTRREYVIMEDFNILESRDHRYGMPTMQANPEQRYQVVPPANISFLFNAQHDCEGGECGYTIDETGEHDGQPTAKTKRTITHSTHDKYFINTHALHNAYRLREVLPRSLMEPVPYVSNCEEFHHRMVRKLQKANPKKRARAKEKAKDTRERKKRAVESTGGIKDEGSEDEAQPAP</sequence>